<dbReference type="SUPFAM" id="SSF55120">
    <property type="entry name" value="Pseudouridine synthase"/>
    <property type="match status" value="1"/>
</dbReference>
<comment type="caution">
    <text evidence="11">The sequence shown here is derived from an EMBL/GenBank/DDBJ whole genome shotgun (WGS) entry which is preliminary data.</text>
</comment>
<evidence type="ECO:0000256" key="7">
    <source>
        <dbReference type="PIRSR" id="PIRSR606225-1"/>
    </source>
</evidence>
<dbReference type="GO" id="GO:0000455">
    <property type="term" value="P:enzyme-directed rRNA pseudouridine synthesis"/>
    <property type="evidence" value="ECO:0007669"/>
    <property type="project" value="TreeGrafter"/>
</dbReference>
<comment type="catalytic activity">
    <reaction evidence="1">
        <text>uridine(955/2504/2580) in 23S rRNA = pseudouridine(955/2504/2580) in 23S rRNA</text>
        <dbReference type="Rhea" id="RHEA:42528"/>
        <dbReference type="Rhea" id="RHEA-COMP:10099"/>
        <dbReference type="Rhea" id="RHEA-COMP:10100"/>
        <dbReference type="ChEBI" id="CHEBI:65314"/>
        <dbReference type="ChEBI" id="CHEBI:65315"/>
        <dbReference type="EC" id="5.4.99.24"/>
    </reaction>
</comment>
<dbReference type="InterPro" id="IPR020103">
    <property type="entry name" value="PsdUridine_synth_cat_dom_sf"/>
</dbReference>
<comment type="function">
    <text evidence="2">Responsible for synthesis of pseudouridine from uracil at positions 955, 2504 and 2580 in 23S ribosomal RNA.</text>
</comment>
<organism evidence="11 12">
    <name type="scientific">SAR86 cluster bacterium</name>
    <dbReference type="NCBI Taxonomy" id="2030880"/>
    <lineage>
        <taxon>Bacteria</taxon>
        <taxon>Pseudomonadati</taxon>
        <taxon>Pseudomonadota</taxon>
        <taxon>Gammaproteobacteria</taxon>
        <taxon>SAR86 cluster</taxon>
    </lineage>
</organism>
<keyword evidence="6 9" id="KW-0413">Isomerase</keyword>
<proteinExistence type="inferred from homology"/>
<dbReference type="InterPro" id="IPR006225">
    <property type="entry name" value="PsdUridine_synth_RluC/D"/>
</dbReference>
<dbReference type="Gene3D" id="3.10.290.10">
    <property type="entry name" value="RNA-binding S4 domain"/>
    <property type="match status" value="1"/>
</dbReference>
<evidence type="ECO:0000256" key="8">
    <source>
        <dbReference type="PROSITE-ProRule" id="PRU00182"/>
    </source>
</evidence>
<dbReference type="GO" id="GO:0003723">
    <property type="term" value="F:RNA binding"/>
    <property type="evidence" value="ECO:0007669"/>
    <property type="project" value="UniProtKB-KW"/>
</dbReference>
<dbReference type="CDD" id="cd00165">
    <property type="entry name" value="S4"/>
    <property type="match status" value="1"/>
</dbReference>
<dbReference type="EC" id="5.4.99.-" evidence="9"/>
<dbReference type="Pfam" id="PF01479">
    <property type="entry name" value="S4"/>
    <property type="match status" value="1"/>
</dbReference>
<dbReference type="InterPro" id="IPR036986">
    <property type="entry name" value="S4_RNA-bd_sf"/>
</dbReference>
<evidence type="ECO:0000313" key="11">
    <source>
        <dbReference type="EMBL" id="MBL6817994.1"/>
    </source>
</evidence>
<accession>A0A937ICY4</accession>
<keyword evidence="5 8" id="KW-0694">RNA-binding</keyword>
<evidence type="ECO:0000313" key="12">
    <source>
        <dbReference type="Proteomes" id="UP000711391"/>
    </source>
</evidence>
<dbReference type="EMBL" id="JADHQD010000004">
    <property type="protein sequence ID" value="MBL6817994.1"/>
    <property type="molecule type" value="Genomic_DNA"/>
</dbReference>
<evidence type="ECO:0000259" key="10">
    <source>
        <dbReference type="SMART" id="SM00363"/>
    </source>
</evidence>
<dbReference type="CDD" id="cd02869">
    <property type="entry name" value="PseudoU_synth_RluA_like"/>
    <property type="match status" value="1"/>
</dbReference>
<dbReference type="InterPro" id="IPR006224">
    <property type="entry name" value="PsdUridine_synth_RluA-like_CS"/>
</dbReference>
<gene>
    <name evidence="11" type="ORF">ISQ64_01150</name>
</gene>
<protein>
    <recommendedName>
        <fullName evidence="9">Pseudouridine synthase</fullName>
        <ecNumber evidence="9">5.4.99.-</ecNumber>
    </recommendedName>
</protein>
<feature type="active site" evidence="7">
    <location>
        <position position="136"/>
    </location>
</feature>
<dbReference type="InterPro" id="IPR050188">
    <property type="entry name" value="RluA_PseudoU_synthase"/>
</dbReference>
<dbReference type="SUPFAM" id="SSF55174">
    <property type="entry name" value="Alpha-L RNA-binding motif"/>
    <property type="match status" value="1"/>
</dbReference>
<comment type="similarity">
    <text evidence="3 9">Belongs to the pseudouridine synthase RluA family.</text>
</comment>
<evidence type="ECO:0000256" key="4">
    <source>
        <dbReference type="ARBA" id="ARBA00022552"/>
    </source>
</evidence>
<evidence type="ECO:0000256" key="1">
    <source>
        <dbReference type="ARBA" id="ARBA00000381"/>
    </source>
</evidence>
<dbReference type="InterPro" id="IPR002942">
    <property type="entry name" value="S4_RNA-bd"/>
</dbReference>
<keyword evidence="4" id="KW-0698">rRNA processing</keyword>
<evidence type="ECO:0000256" key="6">
    <source>
        <dbReference type="ARBA" id="ARBA00023235"/>
    </source>
</evidence>
<evidence type="ECO:0000256" key="2">
    <source>
        <dbReference type="ARBA" id="ARBA00002876"/>
    </source>
</evidence>
<evidence type="ECO:0000256" key="3">
    <source>
        <dbReference type="ARBA" id="ARBA00010876"/>
    </source>
</evidence>
<dbReference type="Gene3D" id="3.30.2350.10">
    <property type="entry name" value="Pseudouridine synthase"/>
    <property type="match status" value="1"/>
</dbReference>
<name>A0A937ICY4_9GAMM</name>
<evidence type="ECO:0000256" key="5">
    <source>
        <dbReference type="ARBA" id="ARBA00022884"/>
    </source>
</evidence>
<comment type="catalytic activity">
    <reaction evidence="9">
        <text>a uridine in RNA = a pseudouridine in RNA</text>
        <dbReference type="Rhea" id="RHEA:48348"/>
        <dbReference type="Rhea" id="RHEA-COMP:12068"/>
        <dbReference type="Rhea" id="RHEA-COMP:12069"/>
        <dbReference type="ChEBI" id="CHEBI:65314"/>
        <dbReference type="ChEBI" id="CHEBI:65315"/>
    </reaction>
</comment>
<dbReference type="Proteomes" id="UP000711391">
    <property type="component" value="Unassembled WGS sequence"/>
</dbReference>
<dbReference type="PROSITE" id="PS01129">
    <property type="entry name" value="PSI_RLU"/>
    <property type="match status" value="1"/>
</dbReference>
<dbReference type="SMART" id="SM00363">
    <property type="entry name" value="S4"/>
    <property type="match status" value="1"/>
</dbReference>
<dbReference type="InterPro" id="IPR006145">
    <property type="entry name" value="PsdUridine_synth_RsuA/RluA"/>
</dbReference>
<dbReference type="PROSITE" id="PS50889">
    <property type="entry name" value="S4"/>
    <property type="match status" value="1"/>
</dbReference>
<dbReference type="PANTHER" id="PTHR21600">
    <property type="entry name" value="MITOCHONDRIAL RNA PSEUDOURIDINE SYNTHASE"/>
    <property type="match status" value="1"/>
</dbReference>
<sequence length="303" mass="34945">MSVKILEVNKDNDERRLDNYLISIYKNVPKSKIYNIIRRGEVRVNSGRVKPYLKIKTGDLIRIPPYLNIENSKPKKIDQKLKDDIKKNILYESSNFLVINKQHGIAVHSGSKNNFGIVDIIRSIYGDSLDLCHRIDKETSGCLVLAKNKKANKSFTNQLVNKDIKKKYLAILKGHLKNKKIIDTLIDKNLSGAQKSFINNDKGKDSLSIFKPLKKLNSSCLVEIEIFTGRTHQIRVQSSYIGHPVLNDEKYGDREFNKNIFNKQFQRMALHSSEIEFLDSDNKYIRIKAEPDDSFLDMVTFLK</sequence>
<reference evidence="11" key="1">
    <citation type="submission" date="2020-10" db="EMBL/GenBank/DDBJ databases">
        <title>Microbiome of the Black Sea water column analyzed by genome centric metagenomics.</title>
        <authorList>
            <person name="Cabello-Yeves P.J."/>
            <person name="Callieri C."/>
            <person name="Picazo A."/>
            <person name="Mehrshad M."/>
            <person name="Haro-Moreno J.M."/>
            <person name="Roda-Garcia J."/>
            <person name="Dzembekova N."/>
            <person name="Slabakova V."/>
            <person name="Slabakova N."/>
            <person name="Moncheva S."/>
            <person name="Rodriguez-Valera F."/>
        </authorList>
    </citation>
    <scope>NUCLEOTIDE SEQUENCE</scope>
    <source>
        <strain evidence="11">BS307-5m-G50</strain>
    </source>
</reference>
<feature type="domain" description="RNA-binding S4" evidence="10">
    <location>
        <begin position="15"/>
        <end position="78"/>
    </location>
</feature>
<evidence type="ECO:0000256" key="9">
    <source>
        <dbReference type="RuleBase" id="RU362028"/>
    </source>
</evidence>
<dbReference type="Pfam" id="PF00849">
    <property type="entry name" value="PseudoU_synth_2"/>
    <property type="match status" value="1"/>
</dbReference>
<dbReference type="AlphaFoldDB" id="A0A937ICY4"/>
<dbReference type="PANTHER" id="PTHR21600:SF92">
    <property type="entry name" value="RIBOSOMAL LARGE SUBUNIT PSEUDOURIDINE SYNTHASE C"/>
    <property type="match status" value="1"/>
</dbReference>
<dbReference type="NCBIfam" id="TIGR00005">
    <property type="entry name" value="rluA_subfam"/>
    <property type="match status" value="1"/>
</dbReference>
<dbReference type="GO" id="GO:0160141">
    <property type="term" value="F:23S rRNA pseudouridine(955/2504/2580) synthase activity"/>
    <property type="evidence" value="ECO:0007669"/>
    <property type="project" value="UniProtKB-EC"/>
</dbReference>